<reference evidence="1 2" key="1">
    <citation type="journal article" date="2005" name="Nucleic Acids Res.">
        <title>The genome sequence of Xanthomonas oryzae pathovar oryzae KACC10331, the bacterial blight pathogen of rice.</title>
        <authorList>
            <person name="Lee B.M."/>
            <person name="Park Y.J."/>
            <person name="Park D.S."/>
            <person name="Kang H.W."/>
            <person name="Kim J.G."/>
            <person name="Song E.S."/>
            <person name="Park I.C."/>
            <person name="Yoon U.H."/>
            <person name="Hahn J.H."/>
            <person name="Koo B.S."/>
            <person name="Lee G.B."/>
            <person name="Kim H."/>
            <person name="Park H.S."/>
            <person name="Yoon K.O."/>
            <person name="Kim J.H."/>
            <person name="Jung C.H."/>
            <person name="Koh N.H."/>
            <person name="Seo J.S."/>
            <person name="Go S.J."/>
        </authorList>
    </citation>
    <scope>NUCLEOTIDE SEQUENCE [LARGE SCALE GENOMIC DNA]</scope>
    <source>
        <strain evidence="2">KACC10331 / KXO85</strain>
    </source>
</reference>
<protein>
    <submittedName>
        <fullName evidence="1">Ferric pseudobactins receptor protein RF5</fullName>
    </submittedName>
</protein>
<name>Q5GUY1_XANOR</name>
<dbReference type="HOGENOM" id="CLU_756368_0_0_6"/>
<sequence>MIWPSAGSASAHDARCNVSAIAIAAWTSARTSRLTAGLASTQPVAWDQVIGQARFGTAWLRREAILPTHPRRQTHQDALGAPTALQSKQGAAVVDQIELHIAPAAVQLKLAFALAVRGVLATLHDWHVGIQEAIAHRLLIGEVVFELLAQIVEKQPAHATRLVAMAQEKVFVAPTLVRCIALFAEWLAQRLCNAVPVLHILIEGIERSQVEAAAKPGGHHLAIALGAEVAHVHVRGRDVRIVRMKHQRDAACTPGCTGKLGAVRTGRRRQARAGHIGKADAGLLEHGAVAQDAGTATAALLALPKILGEPRLPVGSFHSGADPVLQVGQIIAYTVEFVHGPILSRVLHVVYPCQRACLSQCDAEDG</sequence>
<keyword evidence="2" id="KW-1185">Reference proteome</keyword>
<gene>
    <name evidence="1" type="ordered locus">XOO4238</name>
</gene>
<evidence type="ECO:0000313" key="2">
    <source>
        <dbReference type="Proteomes" id="UP000006735"/>
    </source>
</evidence>
<proteinExistence type="predicted"/>
<organism evidence="1 2">
    <name type="scientific">Xanthomonas oryzae pv. oryzae (strain KACC10331 / KXO85)</name>
    <dbReference type="NCBI Taxonomy" id="291331"/>
    <lineage>
        <taxon>Bacteria</taxon>
        <taxon>Pseudomonadati</taxon>
        <taxon>Pseudomonadota</taxon>
        <taxon>Gammaproteobacteria</taxon>
        <taxon>Lysobacterales</taxon>
        <taxon>Lysobacteraceae</taxon>
        <taxon>Xanthomonas</taxon>
    </lineage>
</organism>
<evidence type="ECO:0000313" key="1">
    <source>
        <dbReference type="EMBL" id="AAW77492.1"/>
    </source>
</evidence>
<dbReference type="AlphaFoldDB" id="Q5GUY1"/>
<dbReference type="Proteomes" id="UP000006735">
    <property type="component" value="Chromosome"/>
</dbReference>
<dbReference type="KEGG" id="xoo:XOO4238"/>
<keyword evidence="1" id="KW-0675">Receptor</keyword>
<accession>Q5GUY1</accession>
<dbReference type="EMBL" id="AE013598">
    <property type="protein sequence ID" value="AAW77492.1"/>
    <property type="molecule type" value="Genomic_DNA"/>
</dbReference>